<evidence type="ECO:0000313" key="9">
    <source>
        <dbReference type="EMBL" id="BBH27987.1"/>
    </source>
</evidence>
<dbReference type="Gene3D" id="1.20.1530.20">
    <property type="match status" value="1"/>
</dbReference>
<dbReference type="EMBL" id="AP019309">
    <property type="protein sequence ID" value="BBH27987.1"/>
    <property type="molecule type" value="Genomic_DNA"/>
</dbReference>
<keyword evidence="4" id="KW-1003">Cell membrane</keyword>
<keyword evidence="5 8" id="KW-0812">Transmembrane</keyword>
<keyword evidence="6 8" id="KW-1133">Transmembrane helix</keyword>
<evidence type="ECO:0000256" key="3">
    <source>
        <dbReference type="ARBA" id="ARBA00022448"/>
    </source>
</evidence>
<feature type="transmembrane region" description="Helical" evidence="8">
    <location>
        <begin position="164"/>
        <end position="184"/>
    </location>
</feature>
<comment type="similarity">
    <text evidence="2">Belongs to the auxin efflux carrier (TC 2.A.69) family.</text>
</comment>
<evidence type="ECO:0000256" key="1">
    <source>
        <dbReference type="ARBA" id="ARBA00004651"/>
    </source>
</evidence>
<dbReference type="Pfam" id="PF03547">
    <property type="entry name" value="Mem_trans"/>
    <property type="match status" value="1"/>
</dbReference>
<feature type="transmembrane region" description="Helical" evidence="8">
    <location>
        <begin position="229"/>
        <end position="249"/>
    </location>
</feature>
<dbReference type="PANTHER" id="PTHR36838">
    <property type="entry name" value="AUXIN EFFLUX CARRIER FAMILY PROTEIN"/>
    <property type="match status" value="1"/>
</dbReference>
<evidence type="ECO:0000313" key="10">
    <source>
        <dbReference type="Proteomes" id="UP000268059"/>
    </source>
</evidence>
<feature type="transmembrane region" description="Helical" evidence="8">
    <location>
        <begin position="255"/>
        <end position="275"/>
    </location>
</feature>
<dbReference type="Proteomes" id="UP000268059">
    <property type="component" value="Chromosome"/>
</dbReference>
<evidence type="ECO:0000256" key="5">
    <source>
        <dbReference type="ARBA" id="ARBA00022692"/>
    </source>
</evidence>
<dbReference type="InterPro" id="IPR038770">
    <property type="entry name" value="Na+/solute_symporter_sf"/>
</dbReference>
<comment type="subcellular location">
    <subcellularLocation>
        <location evidence="1">Cell membrane</location>
        <topology evidence="1">Multi-pass membrane protein</topology>
    </subcellularLocation>
</comment>
<dbReference type="GO" id="GO:0005886">
    <property type="term" value="C:plasma membrane"/>
    <property type="evidence" value="ECO:0007669"/>
    <property type="project" value="UniProtKB-SubCell"/>
</dbReference>
<keyword evidence="7 8" id="KW-0472">Membrane</keyword>
<reference evidence="9 10" key="1">
    <citation type="submission" date="2018-11" db="EMBL/GenBank/DDBJ databases">
        <title>Novel Erysipelotrichaceae bacterium isolated from small intestine of a swine.</title>
        <authorList>
            <person name="Kim J.S."/>
            <person name="Choe H."/>
            <person name="Lee Y.R."/>
            <person name="Kim K.M."/>
            <person name="Park D.S."/>
        </authorList>
    </citation>
    <scope>NUCLEOTIDE SEQUENCE [LARGE SCALE GENOMIC DNA]</scope>
    <source>
        <strain evidence="9 10">SG0102</strain>
    </source>
</reference>
<dbReference type="GO" id="GO:0055085">
    <property type="term" value="P:transmembrane transport"/>
    <property type="evidence" value="ECO:0007669"/>
    <property type="project" value="InterPro"/>
</dbReference>
<dbReference type="InParanoid" id="A0A3G9J9V4"/>
<feature type="transmembrane region" description="Helical" evidence="8">
    <location>
        <begin position="36"/>
        <end position="55"/>
    </location>
</feature>
<dbReference type="PANTHER" id="PTHR36838:SF1">
    <property type="entry name" value="SLR1864 PROTEIN"/>
    <property type="match status" value="1"/>
</dbReference>
<dbReference type="RefSeq" id="WP_125120662.1">
    <property type="nucleotide sequence ID" value="NZ_AP019309.1"/>
</dbReference>
<accession>A0A3G9J9V4</accession>
<keyword evidence="10" id="KW-1185">Reference proteome</keyword>
<dbReference type="OrthoDB" id="9798064at2"/>
<feature type="transmembrane region" description="Helical" evidence="8">
    <location>
        <begin position="6"/>
        <end position="24"/>
    </location>
</feature>
<feature type="transmembrane region" description="Helical" evidence="8">
    <location>
        <begin position="67"/>
        <end position="88"/>
    </location>
</feature>
<feature type="transmembrane region" description="Helical" evidence="8">
    <location>
        <begin position="128"/>
        <end position="152"/>
    </location>
</feature>
<evidence type="ECO:0000256" key="6">
    <source>
        <dbReference type="ARBA" id="ARBA00022989"/>
    </source>
</evidence>
<sequence>MNMQVVLNQMIELFLLLGVGYFLYKIHIIDNVFNGKLNQFVLCVAIPCMILNSALTITKYQPIHRVLAILLIALFIFLTLPIAGFLIAKICRVPKQDLGLYIFMTTFSNIGFIGFPVMMSIFGNESVFYTTIFNLVYNTLVYTLGYVLINIGTGQKADIHLKDIFSPATISCIVAFIIYLAHFHLPEVITKTIGTLGSMTSPLAMIIIGVTLANVSLKDVFSEVKIYPYTLLKQIVLPVLAYHLLHLFVHDALTLGVSVICIAMPVGTMAVLLTNRNGGNSELAAKNVFITTLVSIASIPVLVGLFLA</sequence>
<dbReference type="AlphaFoldDB" id="A0A3G9J9V4"/>
<feature type="transmembrane region" description="Helical" evidence="8">
    <location>
        <begin position="196"/>
        <end position="217"/>
    </location>
</feature>
<dbReference type="InterPro" id="IPR004776">
    <property type="entry name" value="Mem_transp_PIN-like"/>
</dbReference>
<organism evidence="9 10">
    <name type="scientific">Intestinibaculum porci</name>
    <dbReference type="NCBI Taxonomy" id="2487118"/>
    <lineage>
        <taxon>Bacteria</taxon>
        <taxon>Bacillati</taxon>
        <taxon>Bacillota</taxon>
        <taxon>Erysipelotrichia</taxon>
        <taxon>Erysipelotrichales</taxon>
        <taxon>Erysipelotrichaceae</taxon>
        <taxon>Intestinibaculum</taxon>
    </lineage>
</organism>
<feature type="transmembrane region" description="Helical" evidence="8">
    <location>
        <begin position="100"/>
        <end position="122"/>
    </location>
</feature>
<evidence type="ECO:0000256" key="7">
    <source>
        <dbReference type="ARBA" id="ARBA00023136"/>
    </source>
</evidence>
<keyword evidence="3" id="KW-0813">Transport</keyword>
<dbReference type="KEGG" id="ebm:SG0102_29210"/>
<feature type="transmembrane region" description="Helical" evidence="8">
    <location>
        <begin position="287"/>
        <end position="307"/>
    </location>
</feature>
<evidence type="ECO:0000256" key="2">
    <source>
        <dbReference type="ARBA" id="ARBA00010145"/>
    </source>
</evidence>
<protein>
    <submittedName>
        <fullName evidence="9">Permease</fullName>
    </submittedName>
</protein>
<gene>
    <name evidence="9" type="ORF">SG0102_29210</name>
</gene>
<evidence type="ECO:0000256" key="4">
    <source>
        <dbReference type="ARBA" id="ARBA00022475"/>
    </source>
</evidence>
<proteinExistence type="inferred from homology"/>
<dbReference type="FunCoup" id="A0A3G9J9V4">
    <property type="interactions" value="29"/>
</dbReference>
<evidence type="ECO:0000256" key="8">
    <source>
        <dbReference type="SAM" id="Phobius"/>
    </source>
</evidence>
<name>A0A3G9J9V4_9FIRM</name>